<keyword evidence="2" id="KW-0067">ATP-binding</keyword>
<dbReference type="InterPro" id="IPR027417">
    <property type="entry name" value="P-loop_NTPase"/>
</dbReference>
<dbReference type="InterPro" id="IPR011990">
    <property type="entry name" value="TPR-like_helical_dom_sf"/>
</dbReference>
<dbReference type="Proteomes" id="UP001241926">
    <property type="component" value="Unassembled WGS sequence"/>
</dbReference>
<name>A0ABT7IU64_9ACTN</name>
<dbReference type="Gene3D" id="1.25.40.10">
    <property type="entry name" value="Tetratricopeptide repeat domain"/>
    <property type="match status" value="1"/>
</dbReference>
<dbReference type="PANTHER" id="PTHR16305:SF35">
    <property type="entry name" value="TRANSCRIPTIONAL ACTIVATOR DOMAIN"/>
    <property type="match status" value="1"/>
</dbReference>
<evidence type="ECO:0000313" key="5">
    <source>
        <dbReference type="EMBL" id="MDL2076131.1"/>
    </source>
</evidence>
<feature type="region of interest" description="Disordered" evidence="3">
    <location>
        <begin position="870"/>
        <end position="897"/>
    </location>
</feature>
<accession>A0ABT7IU64</accession>
<dbReference type="RefSeq" id="WP_285431133.1">
    <property type="nucleotide sequence ID" value="NZ_JASJUS010000004.1"/>
</dbReference>
<dbReference type="InterPro" id="IPR041664">
    <property type="entry name" value="AAA_16"/>
</dbReference>
<sequence>MNIVPAPSDTRPHGARLLRERAAQDGLAPLYGREAEQAALVHLVTRLAAGQAGVTVLHGVPGSGRSKLLRRGVAFARAVGVQVLTALGSAPSAHTPYAFVAQLRPRASASAAARTAPYGEGSVADRCRALLAAAHRPTLLALDDVHWADAESVQVIGALLRRLGSAPLGVLMTVTGTRGEFPDRCAALVDQAAFCQDGGGPLLELGPLGAAEVRSLVGAAGLPEPAGPRDPWWEHAVRISRGNPWLLRRTLDELRREPGEMTPGQLRKAFAEGIETARSELAAQTVARLDEAPLTLLRGLMVCRGLVPVDRVAALVGLGAPDVPGALRALRAYGLIDHGDPPRPALTERAASVLAGLSGATRARLRADAARWAQRCDAAEEDVAALLLSTEPLGDPWVASVLRRAARLRLVQGRPAEAAALLERALREPLAGAERAEVLLEAAEAYAVTAPEAAQVRIAELMSGPPPGARLRAATTDLVLARGEPVFESTGPVLSYDDDNARPAFPAFLDGGERTQDLLRWAKGAAPDDVAAADRAAGARCRGAEGPAHRGGPAGPRRARHGGRRTVADLAHGPLPAPADTCPNAADPGFDPTALAAEAWRQAMVGHDAAAVREMGLRVLGAPLDGPLYPRFAAVSVLSLADAHSAARDALDATLAEAGKRASPTVVARGLMLRARLNLRAGDPDTAARDLAACRALAPLHAWHPSRLTALRAAQIRVLIARERFADADRLASVELPPCAEECSAWTELLYSRAQLMLCRGRPGQALAEAEECGRRLTARNWRNPALLAWRSLAALAHLGCGDEERAAELFAEELRLAERWGTDSALAWTELRRGLASPAPQAARLTERALRRLGHSPAARRFAQALVTRETAGLHPPPRADTASAVRRFGDPARAT</sequence>
<organism evidence="5 6">
    <name type="scientific">Streptomyces fuscus</name>
    <dbReference type="NCBI Taxonomy" id="3048495"/>
    <lineage>
        <taxon>Bacteria</taxon>
        <taxon>Bacillati</taxon>
        <taxon>Actinomycetota</taxon>
        <taxon>Actinomycetes</taxon>
        <taxon>Kitasatosporales</taxon>
        <taxon>Streptomycetaceae</taxon>
        <taxon>Streptomyces</taxon>
    </lineage>
</organism>
<dbReference type="EMBL" id="JASJUS010000004">
    <property type="protein sequence ID" value="MDL2076131.1"/>
    <property type="molecule type" value="Genomic_DNA"/>
</dbReference>
<dbReference type="SUPFAM" id="SSF52540">
    <property type="entry name" value="P-loop containing nucleoside triphosphate hydrolases"/>
    <property type="match status" value="1"/>
</dbReference>
<evidence type="ECO:0000313" key="6">
    <source>
        <dbReference type="Proteomes" id="UP001241926"/>
    </source>
</evidence>
<dbReference type="PANTHER" id="PTHR16305">
    <property type="entry name" value="TESTICULAR SOLUBLE ADENYLYL CYCLASE"/>
    <property type="match status" value="1"/>
</dbReference>
<evidence type="ECO:0000259" key="4">
    <source>
        <dbReference type="Pfam" id="PF13191"/>
    </source>
</evidence>
<feature type="region of interest" description="Disordered" evidence="3">
    <location>
        <begin position="542"/>
        <end position="561"/>
    </location>
</feature>
<evidence type="ECO:0000256" key="3">
    <source>
        <dbReference type="SAM" id="MobiDB-lite"/>
    </source>
</evidence>
<keyword evidence="6" id="KW-1185">Reference proteome</keyword>
<evidence type="ECO:0000256" key="2">
    <source>
        <dbReference type="ARBA" id="ARBA00022840"/>
    </source>
</evidence>
<gene>
    <name evidence="5" type="ORF">QNN03_06730</name>
</gene>
<dbReference type="Pfam" id="PF13191">
    <property type="entry name" value="AAA_16"/>
    <property type="match status" value="1"/>
</dbReference>
<reference evidence="5 6" key="1">
    <citation type="submission" date="2023-05" db="EMBL/GenBank/DDBJ databases">
        <title>Streptomyces fuscus sp. nov., a brown-black pigment producing actinomyces isolated from dry sand of Sea duck farm.</title>
        <authorList>
            <person name="Xie J."/>
            <person name="Shen N."/>
        </authorList>
    </citation>
    <scope>NUCLEOTIDE SEQUENCE [LARGE SCALE GENOMIC DNA]</scope>
    <source>
        <strain evidence="5 6">GXMU-J15</strain>
    </source>
</reference>
<proteinExistence type="predicted"/>
<feature type="domain" description="Orc1-like AAA ATPase" evidence="4">
    <location>
        <begin position="29"/>
        <end position="168"/>
    </location>
</feature>
<comment type="caution">
    <text evidence="5">The sequence shown here is derived from an EMBL/GenBank/DDBJ whole genome shotgun (WGS) entry which is preliminary data.</text>
</comment>
<protein>
    <submittedName>
        <fullName evidence="5">AAA family ATPase</fullName>
    </submittedName>
</protein>
<evidence type="ECO:0000256" key="1">
    <source>
        <dbReference type="ARBA" id="ARBA00022741"/>
    </source>
</evidence>
<keyword evidence="1" id="KW-0547">Nucleotide-binding</keyword>